<evidence type="ECO:0000313" key="1">
    <source>
        <dbReference type="EMBL" id="ADY14196.1"/>
    </source>
</evidence>
<proteinExistence type="predicted"/>
<dbReference type="Proteomes" id="UP000008466">
    <property type="component" value="Chromosome"/>
</dbReference>
<gene>
    <name evidence="1" type="ordered locus">SpiBuddy_2382</name>
</gene>
<keyword evidence="2" id="KW-1185">Reference proteome</keyword>
<accession>F0RRE4</accession>
<sequence length="264" mass="31175">MTLHLKKLTKEETFFEMNEQYGFPSLEQINRFMRIVLGDKALIEILKAKRNIHNADACIVKDWNRICRGEYAGSKKSDSFKGEIGSACYLWFEEYECTKKLGSIFYHLILGWYEYLASSECLLTIPEFSTKTFVQRIALEFFLNIYKYFPDSIDTKKLLLESCTYEMVFKNVKESLKLPKLSKLYDDFDRKAQNIESCSESSEYGRTLKRVVMKNVNPSKWEFFKRLIEIYPEQKELLLQQYFINNLKPSFAQCWSPTANRALV</sequence>
<evidence type="ECO:0000313" key="2">
    <source>
        <dbReference type="Proteomes" id="UP000008466"/>
    </source>
</evidence>
<dbReference type="AlphaFoldDB" id="F0RRE4"/>
<dbReference type="HOGENOM" id="CLU_1053386_0_0_12"/>
<organism evidence="1 2">
    <name type="scientific">Sphaerochaeta globosa (strain ATCC BAA-1886 / DSM 22777 / Buddy)</name>
    <name type="common">Spirochaeta sp. (strain Buddy)</name>
    <dbReference type="NCBI Taxonomy" id="158189"/>
    <lineage>
        <taxon>Bacteria</taxon>
        <taxon>Pseudomonadati</taxon>
        <taxon>Spirochaetota</taxon>
        <taxon>Spirochaetia</taxon>
        <taxon>Spirochaetales</taxon>
        <taxon>Sphaerochaetaceae</taxon>
        <taxon>Sphaerochaeta</taxon>
    </lineage>
</organism>
<reference evidence="2" key="1">
    <citation type="submission" date="2011-02" db="EMBL/GenBank/DDBJ databases">
        <title>Complete sequence of Spirochaeta sp. Buddy.</title>
        <authorList>
            <person name="Lucas S."/>
            <person name="Copeland A."/>
            <person name="Lapidus A."/>
            <person name="Cheng J.-F."/>
            <person name="Goodwin L."/>
            <person name="Pitluck S."/>
            <person name="Zeytun A."/>
            <person name="Detter J.C."/>
            <person name="Han C."/>
            <person name="Tapia R."/>
            <person name="Land M."/>
            <person name="Hauser L."/>
            <person name="Kyrpides N."/>
            <person name="Ivanova N."/>
            <person name="Mikhailova N."/>
            <person name="Pagani I."/>
            <person name="Ritalahti K.M."/>
            <person name="Loeffler F.E."/>
            <person name="Woyke T."/>
        </authorList>
    </citation>
    <scope>NUCLEOTIDE SEQUENCE [LARGE SCALE GENOMIC DNA]</scope>
    <source>
        <strain evidence="2">ATCC BAA-1886 / DSM 22777 / Buddy</strain>
    </source>
</reference>
<dbReference type="RefSeq" id="WP_013608044.1">
    <property type="nucleotide sequence ID" value="NC_015152.1"/>
</dbReference>
<dbReference type="KEGG" id="sbu:SpiBuddy_2382"/>
<name>F0RRE4_SPHGB</name>
<protein>
    <submittedName>
        <fullName evidence="1">Uncharacterized protein</fullName>
    </submittedName>
</protein>
<dbReference type="EMBL" id="CP002541">
    <property type="protein sequence ID" value="ADY14196.1"/>
    <property type="molecule type" value="Genomic_DNA"/>
</dbReference>